<dbReference type="EMBL" id="SPLM01000148">
    <property type="protein sequence ID" value="TMW55201.1"/>
    <property type="molecule type" value="Genomic_DNA"/>
</dbReference>
<evidence type="ECO:0000259" key="7">
    <source>
        <dbReference type="PROSITE" id="PS50171"/>
    </source>
</evidence>
<keyword evidence="9" id="KW-1185">Reference proteome</keyword>
<dbReference type="GO" id="GO:0008270">
    <property type="term" value="F:zinc ion binding"/>
    <property type="evidence" value="ECO:0007669"/>
    <property type="project" value="UniProtKB-KW"/>
</dbReference>
<evidence type="ECO:0000256" key="1">
    <source>
        <dbReference type="ARBA" id="ARBA00004123"/>
    </source>
</evidence>
<dbReference type="Pfam" id="PF01207">
    <property type="entry name" value="Dus"/>
    <property type="match status" value="1"/>
</dbReference>
<dbReference type="InterPro" id="IPR035587">
    <property type="entry name" value="DUS-like_FMN-bd"/>
</dbReference>
<keyword evidence="3" id="KW-0863">Zinc-finger</keyword>
<evidence type="ECO:0000313" key="9">
    <source>
        <dbReference type="Proteomes" id="UP000794436"/>
    </source>
</evidence>
<dbReference type="Pfam" id="PF12171">
    <property type="entry name" value="zf-C2H2_jaz"/>
    <property type="match status" value="1"/>
</dbReference>
<comment type="caution">
    <text evidence="8">The sequence shown here is derived from an EMBL/GenBank/DDBJ whole genome shotgun (WGS) entry which is preliminary data.</text>
</comment>
<dbReference type="Proteomes" id="UP000794436">
    <property type="component" value="Unassembled WGS sequence"/>
</dbReference>
<feature type="domain" description="Matrin-type" evidence="7">
    <location>
        <begin position="357"/>
        <end position="387"/>
    </location>
</feature>
<dbReference type="OrthoDB" id="10262250at2759"/>
<dbReference type="Gene3D" id="3.30.160.60">
    <property type="entry name" value="Classic Zinc Finger"/>
    <property type="match status" value="1"/>
</dbReference>
<evidence type="ECO:0000313" key="8">
    <source>
        <dbReference type="EMBL" id="TMW55201.1"/>
    </source>
</evidence>
<protein>
    <recommendedName>
        <fullName evidence="7">Matrin-type domain-containing protein</fullName>
    </recommendedName>
</protein>
<gene>
    <name evidence="8" type="ORF">Poli38472_013092</name>
</gene>
<dbReference type="InterPro" id="IPR052582">
    <property type="entry name" value="tRNA-DUS-like"/>
</dbReference>
<keyword evidence="4" id="KW-0862">Zinc</keyword>
<feature type="region of interest" description="Disordered" evidence="6">
    <location>
        <begin position="394"/>
        <end position="443"/>
    </location>
</feature>
<name>A0A8K1FAM1_PYTOL</name>
<dbReference type="SUPFAM" id="SSF51395">
    <property type="entry name" value="FMN-linked oxidoreductases"/>
    <property type="match status" value="1"/>
</dbReference>
<dbReference type="CDD" id="cd02801">
    <property type="entry name" value="DUS_like_FMN"/>
    <property type="match status" value="1"/>
</dbReference>
<proteinExistence type="predicted"/>
<evidence type="ECO:0000256" key="4">
    <source>
        <dbReference type="ARBA" id="ARBA00022833"/>
    </source>
</evidence>
<dbReference type="InterPro" id="IPR022755">
    <property type="entry name" value="Znf_C2H2_jaz"/>
</dbReference>
<dbReference type="PANTHER" id="PTHR45936:SF1">
    <property type="entry name" value="TRNA-DIHYDROURIDINE(20) SYNTHASE [NAD(P)+]-LIKE"/>
    <property type="match status" value="1"/>
</dbReference>
<organism evidence="8 9">
    <name type="scientific">Pythium oligandrum</name>
    <name type="common">Mycoparasitic fungus</name>
    <dbReference type="NCBI Taxonomy" id="41045"/>
    <lineage>
        <taxon>Eukaryota</taxon>
        <taxon>Sar</taxon>
        <taxon>Stramenopiles</taxon>
        <taxon>Oomycota</taxon>
        <taxon>Peronosporomycetes</taxon>
        <taxon>Pythiales</taxon>
        <taxon>Pythiaceae</taxon>
        <taxon>Pythium</taxon>
    </lineage>
</organism>
<keyword evidence="2" id="KW-0479">Metal-binding</keyword>
<keyword evidence="5" id="KW-0539">Nucleus</keyword>
<dbReference type="Gene3D" id="3.20.20.70">
    <property type="entry name" value="Aldolase class I"/>
    <property type="match status" value="1"/>
</dbReference>
<sequence length="443" mass="48571">MSELYRNAVCLAPMVRAGTLPLRLLSLRYGADLVYGEEIIDKRIIATTRVENAVLNTVDYVSKNGDSVVFRTCAEEKGKVVFQIGTADPILALKAAEHVAQDVASIDINMGCPKHFSIQGGMGVALMKKPDVACDIVKTLSRNLNIPVSAKIRIFEDSQATIDFAKALENAGAVAVGVHGRRADERPVDDAHWDALAPVVSALSVPILVNGDIFNREDLEKIRTISGASSFLIARGALSNASIFRKEGMLPYTDVVVDYLKVAAETDNVFQNTKYNLSRMLPSKCDDKSVSAPVTVAQLGATKDNKQMFSLWNLQDHLEEYQERFRARAAELQELAPPQPQQPAHAYDDEHVLNRQFYCDVCNVQMLSDKDVELHIKGKRHKKKVRAAASATLSEQVARNVAAAEDKEEASEPERKKQKVKAAEDGNSASPTEAAASIEPETR</sequence>
<dbReference type="InterPro" id="IPR013785">
    <property type="entry name" value="Aldolase_TIM"/>
</dbReference>
<dbReference type="SUPFAM" id="SSF57667">
    <property type="entry name" value="beta-beta-alpha zinc fingers"/>
    <property type="match status" value="1"/>
</dbReference>
<evidence type="ECO:0000256" key="6">
    <source>
        <dbReference type="SAM" id="MobiDB-lite"/>
    </source>
</evidence>
<evidence type="ECO:0000256" key="2">
    <source>
        <dbReference type="ARBA" id="ARBA00022723"/>
    </source>
</evidence>
<evidence type="ECO:0000256" key="5">
    <source>
        <dbReference type="ARBA" id="ARBA00023242"/>
    </source>
</evidence>
<evidence type="ECO:0000256" key="3">
    <source>
        <dbReference type="ARBA" id="ARBA00022771"/>
    </source>
</evidence>
<dbReference type="AlphaFoldDB" id="A0A8K1FAM1"/>
<dbReference type="InterPro" id="IPR000690">
    <property type="entry name" value="Matrin/U1-C_Znf_C2H2"/>
</dbReference>
<comment type="subcellular location">
    <subcellularLocation>
        <location evidence="1">Nucleus</location>
    </subcellularLocation>
</comment>
<dbReference type="SMART" id="SM00451">
    <property type="entry name" value="ZnF_U1"/>
    <property type="match status" value="1"/>
</dbReference>
<dbReference type="InterPro" id="IPR003604">
    <property type="entry name" value="Matrin/U1-like-C_Znf_C2H2"/>
</dbReference>
<dbReference type="PROSITE" id="PS50171">
    <property type="entry name" value="ZF_MATRIN"/>
    <property type="match status" value="1"/>
</dbReference>
<dbReference type="GO" id="GO:0003676">
    <property type="term" value="F:nucleic acid binding"/>
    <property type="evidence" value="ECO:0007669"/>
    <property type="project" value="InterPro"/>
</dbReference>
<reference evidence="8" key="1">
    <citation type="submission" date="2019-03" db="EMBL/GenBank/DDBJ databases">
        <title>Long read genome sequence of the mycoparasitic Pythium oligandrum ATCC 38472 isolated from sugarbeet rhizosphere.</title>
        <authorList>
            <person name="Gaulin E."/>
        </authorList>
    </citation>
    <scope>NUCLEOTIDE SEQUENCE</scope>
    <source>
        <strain evidence="8">ATCC 38472_TT</strain>
    </source>
</reference>
<dbReference type="GO" id="GO:0017150">
    <property type="term" value="F:tRNA dihydrouridine synthase activity"/>
    <property type="evidence" value="ECO:0007669"/>
    <property type="project" value="TreeGrafter"/>
</dbReference>
<dbReference type="GO" id="GO:0005634">
    <property type="term" value="C:nucleus"/>
    <property type="evidence" value="ECO:0007669"/>
    <property type="project" value="UniProtKB-SubCell"/>
</dbReference>
<dbReference type="PANTHER" id="PTHR45936">
    <property type="entry name" value="TRNA-DIHYDROURIDINE(20) SYNTHASE [NAD(P)+]-LIKE"/>
    <property type="match status" value="1"/>
</dbReference>
<dbReference type="GO" id="GO:0005737">
    <property type="term" value="C:cytoplasm"/>
    <property type="evidence" value="ECO:0007669"/>
    <property type="project" value="TreeGrafter"/>
</dbReference>
<dbReference type="InterPro" id="IPR036236">
    <property type="entry name" value="Znf_C2H2_sf"/>
</dbReference>
<accession>A0A8K1FAM1</accession>